<evidence type="ECO:0000259" key="10">
    <source>
        <dbReference type="Pfam" id="PF10590"/>
    </source>
</evidence>
<protein>
    <recommendedName>
        <fullName evidence="4">pyridoxal 5'-phosphate synthase</fullName>
        <ecNumber evidence="4">1.4.3.5</ecNumber>
    </recommendedName>
</protein>
<feature type="region of interest" description="Disordered" evidence="8">
    <location>
        <begin position="257"/>
        <end position="278"/>
    </location>
</feature>
<dbReference type="InterPro" id="IPR011576">
    <property type="entry name" value="Pyridox_Oxase_N"/>
</dbReference>
<evidence type="ECO:0000256" key="3">
    <source>
        <dbReference type="ARBA" id="ARBA00005037"/>
    </source>
</evidence>
<keyword evidence="12" id="KW-1185">Reference proteome</keyword>
<dbReference type="OrthoDB" id="303614at2759"/>
<evidence type="ECO:0000256" key="4">
    <source>
        <dbReference type="ARBA" id="ARBA00012801"/>
    </source>
</evidence>
<dbReference type="InterPro" id="IPR019576">
    <property type="entry name" value="Pyridoxamine_oxidase_dimer_C"/>
</dbReference>
<comment type="pathway">
    <text evidence="2">Cofactor metabolism; pyridoxal 5'-phosphate salvage; pyridoxal 5'-phosphate from pyridoxamine 5'-phosphate: step 1/1.</text>
</comment>
<dbReference type="UniPathway" id="UPA01068">
    <property type="reaction ID" value="UER00304"/>
</dbReference>
<organism evidence="11 12">
    <name type="scientific">Ustilaginoidea virens</name>
    <name type="common">Rice false smut fungus</name>
    <name type="synonym">Villosiclava virens</name>
    <dbReference type="NCBI Taxonomy" id="1159556"/>
    <lineage>
        <taxon>Eukaryota</taxon>
        <taxon>Fungi</taxon>
        <taxon>Dikarya</taxon>
        <taxon>Ascomycota</taxon>
        <taxon>Pezizomycotina</taxon>
        <taxon>Sordariomycetes</taxon>
        <taxon>Hypocreomycetidae</taxon>
        <taxon>Hypocreales</taxon>
        <taxon>Clavicipitaceae</taxon>
        <taxon>Ustilaginoidea</taxon>
    </lineage>
</organism>
<keyword evidence="6" id="KW-0288">FMN</keyword>
<dbReference type="PROSITE" id="PS01064">
    <property type="entry name" value="PYRIDOX_OXIDASE"/>
    <property type="match status" value="1"/>
</dbReference>
<dbReference type="Gene3D" id="2.30.110.10">
    <property type="entry name" value="Electron Transport, Fmn-binding Protein, Chain A"/>
    <property type="match status" value="1"/>
</dbReference>
<evidence type="ECO:0000313" key="12">
    <source>
        <dbReference type="Proteomes" id="UP000027002"/>
    </source>
</evidence>
<dbReference type="NCBIfam" id="NF004231">
    <property type="entry name" value="PRK05679.1"/>
    <property type="match status" value="1"/>
</dbReference>
<accession>A0A8E5MJY9</accession>
<evidence type="ECO:0000256" key="5">
    <source>
        <dbReference type="ARBA" id="ARBA00022630"/>
    </source>
</evidence>
<gene>
    <name evidence="11" type="ORF">UV8b_06818</name>
</gene>
<comment type="pathway">
    <text evidence="3">Cofactor metabolism; pyridoxal 5'-phosphate salvage; pyridoxal 5'-phosphate from pyridoxine 5'-phosphate: step 1/1.</text>
</comment>
<dbReference type="InterPro" id="IPR012349">
    <property type="entry name" value="Split_barrel_FMN-bd"/>
</dbReference>
<dbReference type="SUPFAM" id="SSF50475">
    <property type="entry name" value="FMN-binding split barrel"/>
    <property type="match status" value="1"/>
</dbReference>
<feature type="compositionally biased region" description="Basic and acidic residues" evidence="8">
    <location>
        <begin position="269"/>
        <end position="278"/>
    </location>
</feature>
<dbReference type="EC" id="1.4.3.5" evidence="4"/>
<dbReference type="GO" id="GO:0004733">
    <property type="term" value="F:pyridoxamine phosphate oxidase activity"/>
    <property type="evidence" value="ECO:0007669"/>
    <property type="project" value="UniProtKB-EC"/>
</dbReference>
<dbReference type="PANTHER" id="PTHR10851">
    <property type="entry name" value="PYRIDOXINE-5-PHOSPHATE OXIDASE"/>
    <property type="match status" value="1"/>
</dbReference>
<dbReference type="PANTHER" id="PTHR10851:SF0">
    <property type="entry name" value="PYRIDOXINE-5'-PHOSPHATE OXIDASE"/>
    <property type="match status" value="1"/>
</dbReference>
<dbReference type="InterPro" id="IPR019740">
    <property type="entry name" value="Pyridox_Oxase_CS"/>
</dbReference>
<proteinExistence type="predicted"/>
<sequence length="278" mass="30637">MGLSAAAAAPPSKLIFAPAGSAPHGQAEQFTRATLSRRQLDASPTRQFGRWFAEAQAARAPQPEACVLSTAELPSGRVSSRVVYLKELDAAGGYVVYSNLGTSRKAADLATNPHAALVFHWPALQRQVRVEGVAARCSRADSQVYFDTRVRGSRIGAWASRQSRVLEPRRRNGGGHGHEEDDHDHDHDHDQGDDDDDDDDGRAQLDEWVAEAERRFEGCDDIPVPDFWGGLRITPSRVEFWQGRESRLHDRFAYVREGDGGADGGAEDGEWRIERLSP</sequence>
<dbReference type="GO" id="GO:0008615">
    <property type="term" value="P:pyridoxine biosynthetic process"/>
    <property type="evidence" value="ECO:0007669"/>
    <property type="project" value="InterPro"/>
</dbReference>
<feature type="compositionally biased region" description="Acidic residues" evidence="8">
    <location>
        <begin position="191"/>
        <end position="200"/>
    </location>
</feature>
<evidence type="ECO:0000313" key="11">
    <source>
        <dbReference type="EMBL" id="QUC22577.1"/>
    </source>
</evidence>
<evidence type="ECO:0000256" key="6">
    <source>
        <dbReference type="ARBA" id="ARBA00022643"/>
    </source>
</evidence>
<dbReference type="InterPro" id="IPR000659">
    <property type="entry name" value="Pyridox_Oxase"/>
</dbReference>
<dbReference type="KEGG" id="uvi:66067595"/>
<feature type="region of interest" description="Disordered" evidence="8">
    <location>
        <begin position="164"/>
        <end position="201"/>
    </location>
</feature>
<comment type="cofactor">
    <cofactor evidence="1">
        <name>FMN</name>
        <dbReference type="ChEBI" id="CHEBI:58210"/>
    </cofactor>
</comment>
<dbReference type="EMBL" id="CP072757">
    <property type="protein sequence ID" value="QUC22577.1"/>
    <property type="molecule type" value="Genomic_DNA"/>
</dbReference>
<evidence type="ECO:0000259" key="9">
    <source>
        <dbReference type="Pfam" id="PF01243"/>
    </source>
</evidence>
<dbReference type="AlphaFoldDB" id="A0A8E5MJY9"/>
<dbReference type="Proteomes" id="UP000027002">
    <property type="component" value="Chromosome 5"/>
</dbReference>
<evidence type="ECO:0000256" key="1">
    <source>
        <dbReference type="ARBA" id="ARBA00001917"/>
    </source>
</evidence>
<keyword evidence="7" id="KW-0560">Oxidoreductase</keyword>
<name>A0A8E5MJY9_USTVR</name>
<reference evidence="11" key="1">
    <citation type="submission" date="2020-03" db="EMBL/GenBank/DDBJ databases">
        <title>A mixture of massive structural variations and highly conserved coding sequences in Ustilaginoidea virens genome.</title>
        <authorList>
            <person name="Zhang K."/>
            <person name="Zhao Z."/>
            <person name="Zhang Z."/>
            <person name="Li Y."/>
            <person name="Hsiang T."/>
            <person name="Sun W."/>
        </authorList>
    </citation>
    <scope>NUCLEOTIDE SEQUENCE</scope>
    <source>
        <strain evidence="11">UV-8b</strain>
    </source>
</reference>
<feature type="domain" description="Pyridoxine 5'-phosphate oxidase dimerisation C-terminal" evidence="10">
    <location>
        <begin position="228"/>
        <end position="278"/>
    </location>
</feature>
<dbReference type="Pfam" id="PF10590">
    <property type="entry name" value="PNP_phzG_C"/>
    <property type="match status" value="1"/>
</dbReference>
<dbReference type="GeneID" id="66067595"/>
<evidence type="ECO:0000256" key="8">
    <source>
        <dbReference type="SAM" id="MobiDB-lite"/>
    </source>
</evidence>
<feature type="compositionally biased region" description="Basic and acidic residues" evidence="8">
    <location>
        <begin position="164"/>
        <end position="190"/>
    </location>
</feature>
<dbReference type="RefSeq" id="XP_043000250.1">
    <property type="nucleotide sequence ID" value="XM_043144315.1"/>
</dbReference>
<dbReference type="Pfam" id="PF01243">
    <property type="entry name" value="PNPOx_N"/>
    <property type="match status" value="1"/>
</dbReference>
<feature type="domain" description="Pyridoxamine 5'-phosphate oxidase N-terminal" evidence="9">
    <location>
        <begin position="54"/>
        <end position="170"/>
    </location>
</feature>
<dbReference type="GO" id="GO:0010181">
    <property type="term" value="F:FMN binding"/>
    <property type="evidence" value="ECO:0007669"/>
    <property type="project" value="InterPro"/>
</dbReference>
<evidence type="ECO:0000256" key="2">
    <source>
        <dbReference type="ARBA" id="ARBA00004738"/>
    </source>
</evidence>
<evidence type="ECO:0000256" key="7">
    <source>
        <dbReference type="ARBA" id="ARBA00023002"/>
    </source>
</evidence>
<keyword evidence="5" id="KW-0285">Flavoprotein</keyword>